<evidence type="ECO:0000313" key="3">
    <source>
        <dbReference type="Proteomes" id="UP000664122"/>
    </source>
</evidence>
<keyword evidence="3" id="KW-1185">Reference proteome</keyword>
<dbReference type="SUPFAM" id="SSF47413">
    <property type="entry name" value="lambda repressor-like DNA-binding domains"/>
    <property type="match status" value="1"/>
</dbReference>
<dbReference type="RefSeq" id="WP_207257273.1">
    <property type="nucleotide sequence ID" value="NZ_JAFMPP010000005.1"/>
</dbReference>
<dbReference type="Gene3D" id="1.10.260.40">
    <property type="entry name" value="lambda repressor-like DNA-binding domains"/>
    <property type="match status" value="1"/>
</dbReference>
<comment type="caution">
    <text evidence="2">The sequence shown here is derived from an EMBL/GenBank/DDBJ whole genome shotgun (WGS) entry which is preliminary data.</text>
</comment>
<feature type="domain" description="HTH cro/C1-type" evidence="1">
    <location>
        <begin position="13"/>
        <end position="67"/>
    </location>
</feature>
<proteinExistence type="predicted"/>
<dbReference type="SMART" id="SM00530">
    <property type="entry name" value="HTH_XRE"/>
    <property type="match status" value="1"/>
</dbReference>
<protein>
    <submittedName>
        <fullName evidence="2">Helix-turn-helix transcriptional regulator</fullName>
    </submittedName>
</protein>
<dbReference type="EMBL" id="JAFMPP010000005">
    <property type="protein sequence ID" value="MBO0662484.1"/>
    <property type="molecule type" value="Genomic_DNA"/>
</dbReference>
<dbReference type="Pfam" id="PF13560">
    <property type="entry name" value="HTH_31"/>
    <property type="match status" value="1"/>
</dbReference>
<gene>
    <name evidence="2" type="ORF">J1C48_07850</name>
</gene>
<evidence type="ECO:0000313" key="2">
    <source>
        <dbReference type="EMBL" id="MBO0662484.1"/>
    </source>
</evidence>
<dbReference type="InterPro" id="IPR001387">
    <property type="entry name" value="Cro/C1-type_HTH"/>
</dbReference>
<sequence>MPAPIDVFVGKRLREARRAAGVSAEELAVALDVSPDRLLRFECGEERIGASLLHQVCERLKISPLFFFDGFEAPLTHEHELVRNEIEPHTTSLHDIEARRAVDRLIEKIVARRKDRNPDTGSSDR</sequence>
<dbReference type="Proteomes" id="UP000664122">
    <property type="component" value="Unassembled WGS sequence"/>
</dbReference>
<organism evidence="2 3">
    <name type="scientific">Jiella flava</name>
    <dbReference type="NCBI Taxonomy" id="2816857"/>
    <lineage>
        <taxon>Bacteria</taxon>
        <taxon>Pseudomonadati</taxon>
        <taxon>Pseudomonadota</taxon>
        <taxon>Alphaproteobacteria</taxon>
        <taxon>Hyphomicrobiales</taxon>
        <taxon>Aurantimonadaceae</taxon>
        <taxon>Jiella</taxon>
    </lineage>
</organism>
<dbReference type="PROSITE" id="PS50943">
    <property type="entry name" value="HTH_CROC1"/>
    <property type="match status" value="1"/>
</dbReference>
<evidence type="ECO:0000259" key="1">
    <source>
        <dbReference type="PROSITE" id="PS50943"/>
    </source>
</evidence>
<name>A0A939FX45_9HYPH</name>
<dbReference type="CDD" id="cd00093">
    <property type="entry name" value="HTH_XRE"/>
    <property type="match status" value="1"/>
</dbReference>
<accession>A0A939FX45</accession>
<dbReference type="AlphaFoldDB" id="A0A939FX45"/>
<dbReference type="InterPro" id="IPR010982">
    <property type="entry name" value="Lambda_DNA-bd_dom_sf"/>
</dbReference>
<reference evidence="2" key="1">
    <citation type="submission" date="2021-03" db="EMBL/GenBank/DDBJ databases">
        <title>Whole genome sequence of Jiella sp. CQZ9-1.</title>
        <authorList>
            <person name="Tuo L."/>
        </authorList>
    </citation>
    <scope>NUCLEOTIDE SEQUENCE</scope>
    <source>
        <strain evidence="2">CQZ9-1</strain>
    </source>
</reference>
<dbReference type="GO" id="GO:0003677">
    <property type="term" value="F:DNA binding"/>
    <property type="evidence" value="ECO:0007669"/>
    <property type="project" value="InterPro"/>
</dbReference>